<gene>
    <name evidence="2" type="ORF">HUK68_13415</name>
</gene>
<keyword evidence="3" id="KW-1185">Reference proteome</keyword>
<feature type="region of interest" description="Disordered" evidence="1">
    <location>
        <begin position="65"/>
        <end position="85"/>
    </location>
</feature>
<accession>A0A6N1X4J1</accession>
<protein>
    <submittedName>
        <fullName evidence="2">Transcriptional regulator</fullName>
    </submittedName>
</protein>
<dbReference type="Proteomes" id="UP000509579">
    <property type="component" value="Chromosome"/>
</dbReference>
<dbReference type="SUPFAM" id="SSF46785">
    <property type="entry name" value="Winged helix' DNA-binding domain"/>
    <property type="match status" value="1"/>
</dbReference>
<dbReference type="KEGG" id="aant:HUK68_13415"/>
<dbReference type="RefSeq" id="WP_175504614.1">
    <property type="nucleotide sequence ID" value="NZ_CP054840.1"/>
</dbReference>
<dbReference type="Gene3D" id="1.10.10.10">
    <property type="entry name" value="Winged helix-like DNA-binding domain superfamily/Winged helix DNA-binding domain"/>
    <property type="match status" value="1"/>
</dbReference>
<organism evidence="2 3">
    <name type="scientific">Comamonas antarctica</name>
    <dbReference type="NCBI Taxonomy" id="2743470"/>
    <lineage>
        <taxon>Bacteria</taxon>
        <taxon>Pseudomonadati</taxon>
        <taxon>Pseudomonadota</taxon>
        <taxon>Betaproteobacteria</taxon>
        <taxon>Burkholderiales</taxon>
        <taxon>Comamonadaceae</taxon>
        <taxon>Comamonas</taxon>
    </lineage>
</organism>
<sequence>MQYASKGFAFPAPVAAPAATADRLLFLLKSRGPASTSALAQWLDTSAEAARLQVQKLVSAGLIEARQEPADDKQTPRPGRPRLGRPRQCWALTDAGYARFPDTHAQLTAQLLGSVRQLFGEDGLERLIAQREAEARQLYQQACDAPALPERLAQLAAVRSAEGYMARAEADGADWLLIEDHCPICVAARSCQGFCRSELQLFQEIVGPGAQVTREQHLLAGATRCAYRITRANG</sequence>
<evidence type="ECO:0000256" key="1">
    <source>
        <dbReference type="SAM" id="MobiDB-lite"/>
    </source>
</evidence>
<evidence type="ECO:0000313" key="2">
    <source>
        <dbReference type="EMBL" id="QKV53808.1"/>
    </source>
</evidence>
<evidence type="ECO:0000313" key="3">
    <source>
        <dbReference type="Proteomes" id="UP000509579"/>
    </source>
</evidence>
<dbReference type="AlphaFoldDB" id="A0A6N1X4J1"/>
<dbReference type="InterPro" id="IPR036388">
    <property type="entry name" value="WH-like_DNA-bd_sf"/>
</dbReference>
<reference evidence="2 3" key="1">
    <citation type="submission" date="2020-06" db="EMBL/GenBank/DDBJ databases">
        <title>Acidovorax antarctica sp. nov., isolated from Corinth ice sheet soil, Antarctic Fields Peninsula.</title>
        <authorList>
            <person name="Xu Q."/>
            <person name="Peng F."/>
        </authorList>
    </citation>
    <scope>NUCLEOTIDE SEQUENCE [LARGE SCALE GENOMIC DNA]</scope>
    <source>
        <strain evidence="2 3">16-35-5</strain>
    </source>
</reference>
<dbReference type="InterPro" id="IPR036390">
    <property type="entry name" value="WH_DNA-bd_sf"/>
</dbReference>
<name>A0A6N1X4J1_9BURK</name>
<feature type="compositionally biased region" description="Basic and acidic residues" evidence="1">
    <location>
        <begin position="65"/>
        <end position="75"/>
    </location>
</feature>
<dbReference type="EMBL" id="CP054840">
    <property type="protein sequence ID" value="QKV53808.1"/>
    <property type="molecule type" value="Genomic_DNA"/>
</dbReference>
<proteinExistence type="predicted"/>